<name>X7ECH6_9RHOB</name>
<dbReference type="STRING" id="1449350.OCH239_09885"/>
<dbReference type="EMBL" id="JALZ01000023">
    <property type="protein sequence ID" value="ETX13580.1"/>
    <property type="molecule type" value="Genomic_DNA"/>
</dbReference>
<dbReference type="RefSeq" id="WP_157577906.1">
    <property type="nucleotide sequence ID" value="NZ_JALZ01000023.1"/>
</dbReference>
<dbReference type="AlphaFoldDB" id="X7ECH6"/>
<evidence type="ECO:0000313" key="2">
    <source>
        <dbReference type="Proteomes" id="UP000022447"/>
    </source>
</evidence>
<keyword evidence="2" id="KW-1185">Reference proteome</keyword>
<dbReference type="Proteomes" id="UP000022447">
    <property type="component" value="Unassembled WGS sequence"/>
</dbReference>
<proteinExistence type="predicted"/>
<reference evidence="1 2" key="1">
    <citation type="submission" date="2014-01" db="EMBL/GenBank/DDBJ databases">
        <title>Roseivivax halodurans JCM 10272 Genome Sequencing.</title>
        <authorList>
            <person name="Lai Q."/>
            <person name="Li G."/>
            <person name="Shao Z."/>
        </authorList>
    </citation>
    <scope>NUCLEOTIDE SEQUENCE [LARGE SCALE GENOMIC DNA]</scope>
    <source>
        <strain evidence="1 2">JCM 10272</strain>
    </source>
</reference>
<sequence length="54" mass="6066">MPSTHPHIPRLSFIFDFDLTLASDSWNAICAELGLERQEWDPGQPSSQAIERPG</sequence>
<organism evidence="1 2">
    <name type="scientific">Roseivivax halodurans JCM 10272</name>
    <dbReference type="NCBI Taxonomy" id="1449350"/>
    <lineage>
        <taxon>Bacteria</taxon>
        <taxon>Pseudomonadati</taxon>
        <taxon>Pseudomonadota</taxon>
        <taxon>Alphaproteobacteria</taxon>
        <taxon>Rhodobacterales</taxon>
        <taxon>Roseobacteraceae</taxon>
        <taxon>Roseivivax</taxon>
    </lineage>
</organism>
<accession>X7ECH6</accession>
<comment type="caution">
    <text evidence="1">The sequence shown here is derived from an EMBL/GenBank/DDBJ whole genome shotgun (WGS) entry which is preliminary data.</text>
</comment>
<protein>
    <submittedName>
        <fullName evidence="1">Uncharacterized protein</fullName>
    </submittedName>
</protein>
<dbReference type="OrthoDB" id="9785423at2"/>
<gene>
    <name evidence="1" type="ORF">OCH239_09885</name>
</gene>
<evidence type="ECO:0000313" key="1">
    <source>
        <dbReference type="EMBL" id="ETX13580.1"/>
    </source>
</evidence>